<keyword evidence="2" id="KW-1185">Reference proteome</keyword>
<dbReference type="CDD" id="cd10924">
    <property type="entry name" value="CE4_COG4878"/>
    <property type="match status" value="1"/>
</dbReference>
<dbReference type="Gene3D" id="3.20.20.370">
    <property type="entry name" value="Glycoside hydrolase/deacetylase"/>
    <property type="match status" value="1"/>
</dbReference>
<organism evidence="1 2">
    <name type="scientific">Sporosarcina oncorhynchi</name>
    <dbReference type="NCBI Taxonomy" id="3056444"/>
    <lineage>
        <taxon>Bacteria</taxon>
        <taxon>Bacillati</taxon>
        <taxon>Bacillota</taxon>
        <taxon>Bacilli</taxon>
        <taxon>Bacillales</taxon>
        <taxon>Caryophanaceae</taxon>
        <taxon>Sporosarcina</taxon>
    </lineage>
</organism>
<reference evidence="1 2" key="1">
    <citation type="submission" date="2023-06" db="EMBL/GenBank/DDBJ databases">
        <title>Sporosarcina sp. nov., isolated from Korean tranditional fermented seafood 'Jeotgal'.</title>
        <authorList>
            <person name="Yang A.I."/>
            <person name="Shin N.-R."/>
        </authorList>
    </citation>
    <scope>NUCLEOTIDE SEQUENCE [LARGE SCALE GENOMIC DNA]</scope>
    <source>
        <strain evidence="1 2">T2O-4</strain>
    </source>
</reference>
<dbReference type="Pfam" id="PF09960">
    <property type="entry name" value="DUF2194"/>
    <property type="match status" value="2"/>
</dbReference>
<dbReference type="Proteomes" id="UP001303902">
    <property type="component" value="Chromosome"/>
</dbReference>
<dbReference type="EMBL" id="CP129118">
    <property type="protein sequence ID" value="WOV86828.1"/>
    <property type="molecule type" value="Genomic_DNA"/>
</dbReference>
<name>A0ABZ0L2Y4_9BACL</name>
<dbReference type="InterPro" id="IPR011330">
    <property type="entry name" value="Glyco_hydro/deAcase_b/a-brl"/>
</dbReference>
<dbReference type="SUPFAM" id="SSF88713">
    <property type="entry name" value="Glycoside hydrolase/deacetylase"/>
    <property type="match status" value="1"/>
</dbReference>
<sequence length="616" mass="70437">MMKRDVRFQRKVYIIMLFILLFAGVTQLSRSKFVLEFNHNEKNHQQYQMIKEQYLATETKLVAAVEKSERDYCLAFDGEDELSVKVKVNTERVLGYMQQPYKTIDLDTNSLDVKNCQAVLLTSSLDSVEYEIPDIVEYVENGGHLFWMRSDNPTDAFNKVYRKLGFVNFGYLEGKYGIGLSSNVLINQKGVKYDGDFIYNDIIPAELDDSVELLATTADQSPLMWKKKIGDGAFVIFNGSSLGGKDARGLIAGGISMMEPDYIYPIFNTKLFYIDDFPAPIPQGINDVIYKEYKMDIPTFFHDIWWPQMLKVANNHDVRYTAVAIQTYGDNVKPPFYNLGDEELHNLIGYGREVIKSGGEIGIHGYNHQSLQMNKEIADYFGYIPWEKAEEMEASIETILRYLKQAFPNYSVMSYVPPSNVLGHEGRQALVDAWPELAVISSLYMTDPFERSYVQEFEIGADGIMEMPRITSGYFDTDYNKWVEANTITSLGVFSHFLHPDDLLDQERGRQQTWKSLYEDFEHLLDRLHTTYPWLRSITSSDAAINMADQLQSRMIVSKDGQKLQVATNTDAEEHYFILRTNKKIGRLTNCSVQKIDTGVYLVKASGNDFSMGLGG</sequence>
<gene>
    <name evidence="1" type="ORF">QWT69_13250</name>
</gene>
<proteinExistence type="predicted"/>
<protein>
    <submittedName>
        <fullName evidence="1">DUF2194 domain-containing protein</fullName>
    </submittedName>
</protein>
<evidence type="ECO:0000313" key="2">
    <source>
        <dbReference type="Proteomes" id="UP001303902"/>
    </source>
</evidence>
<evidence type="ECO:0000313" key="1">
    <source>
        <dbReference type="EMBL" id="WOV86828.1"/>
    </source>
</evidence>
<accession>A0ABZ0L2Y4</accession>
<dbReference type="InterPro" id="IPR018695">
    <property type="entry name" value="DUF2194"/>
</dbReference>
<dbReference type="RefSeq" id="WP_317966347.1">
    <property type="nucleotide sequence ID" value="NZ_CP129118.1"/>
</dbReference>